<evidence type="ECO:0000313" key="2">
    <source>
        <dbReference type="Proteomes" id="UP001362999"/>
    </source>
</evidence>
<proteinExistence type="predicted"/>
<name>A0AAV9ZYD7_9AGAR</name>
<dbReference type="Proteomes" id="UP001362999">
    <property type="component" value="Unassembled WGS sequence"/>
</dbReference>
<dbReference type="AlphaFoldDB" id="A0AAV9ZYD7"/>
<organism evidence="1 2">
    <name type="scientific">Favolaschia claudopus</name>
    <dbReference type="NCBI Taxonomy" id="2862362"/>
    <lineage>
        <taxon>Eukaryota</taxon>
        <taxon>Fungi</taxon>
        <taxon>Dikarya</taxon>
        <taxon>Basidiomycota</taxon>
        <taxon>Agaricomycotina</taxon>
        <taxon>Agaricomycetes</taxon>
        <taxon>Agaricomycetidae</taxon>
        <taxon>Agaricales</taxon>
        <taxon>Marasmiineae</taxon>
        <taxon>Mycenaceae</taxon>
        <taxon>Favolaschia</taxon>
    </lineage>
</organism>
<keyword evidence="2" id="KW-1185">Reference proteome</keyword>
<sequence length="126" mass="14175">MASAVKVLQRLLTHPSLYSNLQFHQIQRFFELTHRIWPNIVKPGELPPTTLPPLVLDFLAAALSLKQSEAHLIWCVFSDLAETFHQEAERSDSTIDDVFRIHSLKSSIGSISPPCNLIALTLIPMC</sequence>
<dbReference type="EMBL" id="JAWWNJ010000102">
    <property type="protein sequence ID" value="KAK6995686.1"/>
    <property type="molecule type" value="Genomic_DNA"/>
</dbReference>
<evidence type="ECO:0000313" key="1">
    <source>
        <dbReference type="EMBL" id="KAK6995686.1"/>
    </source>
</evidence>
<protein>
    <recommendedName>
        <fullName evidence="3">Huntingtin</fullName>
    </recommendedName>
</protein>
<comment type="caution">
    <text evidence="1">The sequence shown here is derived from an EMBL/GenBank/DDBJ whole genome shotgun (WGS) entry which is preliminary data.</text>
</comment>
<evidence type="ECO:0008006" key="3">
    <source>
        <dbReference type="Google" id="ProtNLM"/>
    </source>
</evidence>
<reference evidence="1 2" key="1">
    <citation type="journal article" date="2024" name="J Genomics">
        <title>Draft genome sequencing and assembly of Favolaschia claudopus CIRM-BRFM 2984 isolated from oak limbs.</title>
        <authorList>
            <person name="Navarro D."/>
            <person name="Drula E."/>
            <person name="Chaduli D."/>
            <person name="Cazenave R."/>
            <person name="Ahrendt S."/>
            <person name="Wang J."/>
            <person name="Lipzen A."/>
            <person name="Daum C."/>
            <person name="Barry K."/>
            <person name="Grigoriev I.V."/>
            <person name="Favel A."/>
            <person name="Rosso M.N."/>
            <person name="Martin F."/>
        </authorList>
    </citation>
    <scope>NUCLEOTIDE SEQUENCE [LARGE SCALE GENOMIC DNA]</scope>
    <source>
        <strain evidence="1 2">CIRM-BRFM 2984</strain>
    </source>
</reference>
<gene>
    <name evidence="1" type="ORF">R3P38DRAFT_3223655</name>
</gene>
<accession>A0AAV9ZYD7</accession>